<keyword evidence="3" id="KW-1185">Reference proteome</keyword>
<dbReference type="Proteomes" id="UP001360953">
    <property type="component" value="Unassembled WGS sequence"/>
</dbReference>
<comment type="caution">
    <text evidence="2">The sequence shown here is derived from an EMBL/GenBank/DDBJ whole genome shotgun (WGS) entry which is preliminary data.</text>
</comment>
<evidence type="ECO:0000313" key="2">
    <source>
        <dbReference type="EMBL" id="KAK7544190.1"/>
    </source>
</evidence>
<protein>
    <submittedName>
        <fullName evidence="2">Uncharacterized protein</fullName>
    </submittedName>
</protein>
<keyword evidence="1" id="KW-0812">Transmembrane</keyword>
<reference evidence="2 3" key="1">
    <citation type="submission" date="2024-04" db="EMBL/GenBank/DDBJ databases">
        <title>Phyllosticta paracitricarpa is synonymous to the EU quarantine fungus P. citricarpa based on phylogenomic analyses.</title>
        <authorList>
            <consortium name="Lawrence Berkeley National Laboratory"/>
            <person name="Van ingen-buijs V.A."/>
            <person name="Van westerhoven A.C."/>
            <person name="Haridas S."/>
            <person name="Skiadas P."/>
            <person name="Martin F."/>
            <person name="Groenewald J.Z."/>
            <person name="Crous P.W."/>
            <person name="Seidl M.F."/>
        </authorList>
    </citation>
    <scope>NUCLEOTIDE SEQUENCE [LARGE SCALE GENOMIC DNA]</scope>
    <source>
        <strain evidence="2 3">CPC 17464</strain>
    </source>
</reference>
<dbReference type="RefSeq" id="XP_066659425.1">
    <property type="nucleotide sequence ID" value="XM_066803753.1"/>
</dbReference>
<sequence>MATATPPWSQLNLQFKLQLVCSIEGLLYAVIIGLLVFVVIMLCVNALDDTAERWTGVGQHRRAYGQQQQEEQRTRGRRVGRQIVPTLWQWIALWVRVQRGEIGVVFEM</sequence>
<feature type="transmembrane region" description="Helical" evidence="1">
    <location>
        <begin position="26"/>
        <end position="47"/>
    </location>
</feature>
<dbReference type="GeneID" id="92036659"/>
<evidence type="ECO:0000256" key="1">
    <source>
        <dbReference type="SAM" id="Phobius"/>
    </source>
</evidence>
<evidence type="ECO:0000313" key="3">
    <source>
        <dbReference type="Proteomes" id="UP001360953"/>
    </source>
</evidence>
<name>A0ABR1M9Q0_9PEZI</name>
<dbReference type="EMBL" id="JBBPEH010000001">
    <property type="protein sequence ID" value="KAK7544190.1"/>
    <property type="molecule type" value="Genomic_DNA"/>
</dbReference>
<gene>
    <name evidence="2" type="ORF">J3D65DRAFT_682175</name>
</gene>
<keyword evidence="1" id="KW-1133">Transmembrane helix</keyword>
<keyword evidence="1" id="KW-0472">Membrane</keyword>
<proteinExistence type="predicted"/>
<accession>A0ABR1M9Q0</accession>
<organism evidence="2 3">
    <name type="scientific">Phyllosticta citribraziliensis</name>
    <dbReference type="NCBI Taxonomy" id="989973"/>
    <lineage>
        <taxon>Eukaryota</taxon>
        <taxon>Fungi</taxon>
        <taxon>Dikarya</taxon>
        <taxon>Ascomycota</taxon>
        <taxon>Pezizomycotina</taxon>
        <taxon>Dothideomycetes</taxon>
        <taxon>Dothideomycetes incertae sedis</taxon>
        <taxon>Botryosphaeriales</taxon>
        <taxon>Phyllostictaceae</taxon>
        <taxon>Phyllosticta</taxon>
    </lineage>
</organism>